<dbReference type="OrthoDB" id="10650765at2759"/>
<feature type="non-terminal residue" evidence="2">
    <location>
        <position position="1"/>
    </location>
</feature>
<dbReference type="EMBL" id="PJQM01001864">
    <property type="protein sequence ID" value="RCI00224.1"/>
    <property type="molecule type" value="Genomic_DNA"/>
</dbReference>
<protein>
    <submittedName>
        <fullName evidence="2">Uncharacterized protein</fullName>
    </submittedName>
</protein>
<evidence type="ECO:0000256" key="1">
    <source>
        <dbReference type="SAM" id="MobiDB-lite"/>
    </source>
</evidence>
<keyword evidence="3" id="KW-1185">Reference proteome</keyword>
<evidence type="ECO:0000313" key="2">
    <source>
        <dbReference type="EMBL" id="RCI00224.1"/>
    </source>
</evidence>
<reference evidence="2 3" key="1">
    <citation type="journal article" date="2018" name="G3 (Bethesda)">
        <title>Phylogenetic and Phylogenomic Definition of Rhizopus Species.</title>
        <authorList>
            <person name="Gryganskyi A.P."/>
            <person name="Golan J."/>
            <person name="Dolatabadi S."/>
            <person name="Mondo S."/>
            <person name="Robb S."/>
            <person name="Idnurm A."/>
            <person name="Muszewska A."/>
            <person name="Steczkiewicz K."/>
            <person name="Masonjones S."/>
            <person name="Liao H.L."/>
            <person name="Gajdeczka M.T."/>
            <person name="Anike F."/>
            <person name="Vuek A."/>
            <person name="Anishchenko I.M."/>
            <person name="Voigt K."/>
            <person name="de Hoog G.S."/>
            <person name="Smith M.E."/>
            <person name="Heitman J."/>
            <person name="Vilgalys R."/>
            <person name="Stajich J.E."/>
        </authorList>
    </citation>
    <scope>NUCLEOTIDE SEQUENCE [LARGE SCALE GENOMIC DNA]</scope>
    <source>
        <strain evidence="2 3">LSU 92-RS-03</strain>
    </source>
</reference>
<accession>A0A367KDB2</accession>
<name>A0A367KDB2_RHIST</name>
<gene>
    <name evidence="2" type="ORF">CU098_001638</name>
</gene>
<feature type="region of interest" description="Disordered" evidence="1">
    <location>
        <begin position="1"/>
        <end position="106"/>
    </location>
</feature>
<evidence type="ECO:0000313" key="3">
    <source>
        <dbReference type="Proteomes" id="UP000253551"/>
    </source>
</evidence>
<sequence>QRRKQLKQQPEPNHRSLFMSAVNDMDDDVDDHITEDDSTTASSTQEDEELEALRNKLEVVQVEGDQTPKPRNRSNKNGGLFELNMNNATLLGRRKIPSATQPIDEP</sequence>
<dbReference type="Proteomes" id="UP000253551">
    <property type="component" value="Unassembled WGS sequence"/>
</dbReference>
<proteinExistence type="predicted"/>
<feature type="compositionally biased region" description="Acidic residues" evidence="1">
    <location>
        <begin position="24"/>
        <end position="38"/>
    </location>
</feature>
<organism evidence="2 3">
    <name type="scientific">Rhizopus stolonifer</name>
    <name type="common">Rhizopus nigricans</name>
    <dbReference type="NCBI Taxonomy" id="4846"/>
    <lineage>
        <taxon>Eukaryota</taxon>
        <taxon>Fungi</taxon>
        <taxon>Fungi incertae sedis</taxon>
        <taxon>Mucoromycota</taxon>
        <taxon>Mucoromycotina</taxon>
        <taxon>Mucoromycetes</taxon>
        <taxon>Mucorales</taxon>
        <taxon>Mucorineae</taxon>
        <taxon>Rhizopodaceae</taxon>
        <taxon>Rhizopus</taxon>
    </lineage>
</organism>
<dbReference type="AlphaFoldDB" id="A0A367KDB2"/>
<comment type="caution">
    <text evidence="2">The sequence shown here is derived from an EMBL/GenBank/DDBJ whole genome shotgun (WGS) entry which is preliminary data.</text>
</comment>